<name>A0ABT0AQK0_9LACT</name>
<evidence type="ECO:0000313" key="2">
    <source>
        <dbReference type="EMBL" id="MCJ1988973.1"/>
    </source>
</evidence>
<feature type="transmembrane region" description="Helical" evidence="1">
    <location>
        <begin position="12"/>
        <end position="32"/>
    </location>
</feature>
<keyword evidence="3" id="KW-1185">Reference proteome</keyword>
<organism evidence="2 3">
    <name type="scientific">Pseudolactococcus carnosus</name>
    <dbReference type="NCBI Taxonomy" id="2749961"/>
    <lineage>
        <taxon>Bacteria</taxon>
        <taxon>Bacillati</taxon>
        <taxon>Bacillota</taxon>
        <taxon>Bacilli</taxon>
        <taxon>Lactobacillales</taxon>
        <taxon>Streptococcaceae</taxon>
        <taxon>Pseudolactococcus</taxon>
    </lineage>
</organism>
<evidence type="ECO:0000313" key="3">
    <source>
        <dbReference type="Proteomes" id="UP001522450"/>
    </source>
</evidence>
<evidence type="ECO:0000256" key="1">
    <source>
        <dbReference type="SAM" id="Phobius"/>
    </source>
</evidence>
<gene>
    <name evidence="2" type="ORF">GYN21_01960</name>
</gene>
<keyword evidence="1" id="KW-1133">Transmembrane helix</keyword>
<keyword evidence="1" id="KW-0812">Transmembrane</keyword>
<keyword evidence="1" id="KW-0472">Membrane</keyword>
<reference evidence="2 3" key="1">
    <citation type="journal article" date="2022" name="Microbiol. Res.">
        <title>Comparative genome analysis, predicted lifestyle and antimicrobial strategies of Lactococcus carnosus and Lactococcus paracarnosus isolated from meat.</title>
        <authorList>
            <person name="Werum V."/>
            <person name="Ehrmann M."/>
            <person name="Vogel R."/>
            <person name="Hilgarth M."/>
        </authorList>
    </citation>
    <scope>NUCLEOTIDE SEQUENCE [LARGE SCALE GENOMIC DNA]</scope>
    <source>
        <strain evidence="2 3">TMW22177</strain>
    </source>
</reference>
<accession>A0ABT0AQK0</accession>
<dbReference type="RefSeq" id="WP_079506203.1">
    <property type="nucleotide sequence ID" value="NZ_JAAECS010000001.1"/>
</dbReference>
<protein>
    <submittedName>
        <fullName evidence="2">Uncharacterized protein</fullName>
    </submittedName>
</protein>
<dbReference type="EMBL" id="JAAECS010000001">
    <property type="protein sequence ID" value="MCJ1988973.1"/>
    <property type="molecule type" value="Genomic_DNA"/>
</dbReference>
<proteinExistence type="predicted"/>
<dbReference type="Proteomes" id="UP001522450">
    <property type="component" value="Unassembled WGS sequence"/>
</dbReference>
<sequence>MMINWKKYAKYLYPIGGIGVIWWAVTSVMSELKLGTIAQNNLPLAIQLACCLIVLVLIVRQSINLWFLSRKN</sequence>
<comment type="caution">
    <text evidence="2">The sequence shown here is derived from an EMBL/GenBank/DDBJ whole genome shotgun (WGS) entry which is preliminary data.</text>
</comment>
<feature type="transmembrane region" description="Helical" evidence="1">
    <location>
        <begin position="44"/>
        <end position="68"/>
    </location>
</feature>